<name>A0A1X0QUN3_RHIZD</name>
<protein>
    <recommendedName>
        <fullName evidence="2">FAR1 domain-containing protein</fullName>
    </recommendedName>
</protein>
<accession>A0A1X0QUN3</accession>
<organism evidence="1">
    <name type="scientific">Rhizopus microsporus var. microsporus</name>
    <dbReference type="NCBI Taxonomy" id="86635"/>
    <lineage>
        <taxon>Eukaryota</taxon>
        <taxon>Fungi</taxon>
        <taxon>Fungi incertae sedis</taxon>
        <taxon>Mucoromycota</taxon>
        <taxon>Mucoromycotina</taxon>
        <taxon>Mucoromycetes</taxon>
        <taxon>Mucorales</taxon>
        <taxon>Mucorineae</taxon>
        <taxon>Rhizopodaceae</taxon>
        <taxon>Rhizopus</taxon>
    </lineage>
</organism>
<gene>
    <name evidence="1" type="ORF">BCV72DRAFT_233091</name>
</gene>
<sequence length="254" mass="29588">MQYAGFIRKRRMDMSTLNEEGQPMPKRVTRRSIVWKINYICHRSGAYKSCAGIQTEDESSKSRPIQKPSKKINCRCYVTVTYYFVTPNQVTIKLHNEHNHLIGSLDDISFLPLSDNTKEAILQKLREDYDRRDIRAAIQRHFNERIRAPFPEAASSSSSSISLSIQKMFTAYIKRFKRIDQALIERSSATTRLLYYNAQDFEQSYTFGFVSPWQRQQLVRAESFCLDATHSLSSDILLQEEFAQLSFSLLMIIQ</sequence>
<dbReference type="VEuPathDB" id="FungiDB:BCV72DRAFT_233091"/>
<evidence type="ECO:0008006" key="2">
    <source>
        <dbReference type="Google" id="ProtNLM"/>
    </source>
</evidence>
<proteinExistence type="predicted"/>
<dbReference type="OrthoDB" id="2282309at2759"/>
<reference evidence="1" key="1">
    <citation type="journal article" date="2016" name="Proc. Natl. Acad. Sci. U.S.A.">
        <title>Lipid metabolic changes in an early divergent fungus govern the establishment of a mutualistic symbiosis with endobacteria.</title>
        <authorList>
            <person name="Lastovetsky O.A."/>
            <person name="Gaspar M.L."/>
            <person name="Mondo S.J."/>
            <person name="LaButti K.M."/>
            <person name="Sandor L."/>
            <person name="Grigoriev I.V."/>
            <person name="Henry S.A."/>
            <person name="Pawlowska T.E."/>
        </authorList>
    </citation>
    <scope>NUCLEOTIDE SEQUENCE [LARGE SCALE GENOMIC DNA]</scope>
    <source>
        <strain evidence="1">ATCC 52814</strain>
    </source>
</reference>
<evidence type="ECO:0000313" key="1">
    <source>
        <dbReference type="EMBL" id="ORE03459.1"/>
    </source>
</evidence>
<dbReference type="EMBL" id="KV922003">
    <property type="protein sequence ID" value="ORE03459.1"/>
    <property type="molecule type" value="Genomic_DNA"/>
</dbReference>
<dbReference type="AlphaFoldDB" id="A0A1X0QUN3"/>
<dbReference type="Proteomes" id="UP000242414">
    <property type="component" value="Unassembled WGS sequence"/>
</dbReference>